<protein>
    <submittedName>
        <fullName evidence="2">Uncharacterized protein</fullName>
    </submittedName>
</protein>
<dbReference type="SMR" id="A2D8M4"/>
<proteinExistence type="predicted"/>
<keyword evidence="3" id="KW-1185">Reference proteome</keyword>
<name>A2D8M4_TRIV3</name>
<dbReference type="AlphaFoldDB" id="A2D8M4"/>
<sequence length="75" mass="9070">MFPGSRSKALAKEQERQRQLQEQEEREKLHADICKYIEEDDLDKLKEYVPSVVPIDEVFQEFFFLFWHLLIRGKA</sequence>
<gene>
    <name evidence="2" type="ORF">TVAG_185800</name>
</gene>
<feature type="region of interest" description="Disordered" evidence="1">
    <location>
        <begin position="1"/>
        <end position="28"/>
    </location>
</feature>
<reference evidence="2" key="1">
    <citation type="submission" date="2006-10" db="EMBL/GenBank/DDBJ databases">
        <authorList>
            <person name="Amadeo P."/>
            <person name="Zhao Q."/>
            <person name="Wortman J."/>
            <person name="Fraser-Liggett C."/>
            <person name="Carlton J."/>
        </authorList>
    </citation>
    <scope>NUCLEOTIDE SEQUENCE</scope>
    <source>
        <strain evidence="2">G3</strain>
    </source>
</reference>
<reference evidence="2" key="2">
    <citation type="journal article" date="2007" name="Science">
        <title>Draft genome sequence of the sexually transmitted pathogen Trichomonas vaginalis.</title>
        <authorList>
            <person name="Carlton J.M."/>
            <person name="Hirt R.P."/>
            <person name="Silva J.C."/>
            <person name="Delcher A.L."/>
            <person name="Schatz M."/>
            <person name="Zhao Q."/>
            <person name="Wortman J.R."/>
            <person name="Bidwell S.L."/>
            <person name="Alsmark U.C.M."/>
            <person name="Besteiro S."/>
            <person name="Sicheritz-Ponten T."/>
            <person name="Noel C.J."/>
            <person name="Dacks J.B."/>
            <person name="Foster P.G."/>
            <person name="Simillion C."/>
            <person name="Van de Peer Y."/>
            <person name="Miranda-Saavedra D."/>
            <person name="Barton G.J."/>
            <person name="Westrop G.D."/>
            <person name="Mueller S."/>
            <person name="Dessi D."/>
            <person name="Fiori P.L."/>
            <person name="Ren Q."/>
            <person name="Paulsen I."/>
            <person name="Zhang H."/>
            <person name="Bastida-Corcuera F.D."/>
            <person name="Simoes-Barbosa A."/>
            <person name="Brown M.T."/>
            <person name="Hayes R.D."/>
            <person name="Mukherjee M."/>
            <person name="Okumura C.Y."/>
            <person name="Schneider R."/>
            <person name="Smith A.J."/>
            <person name="Vanacova S."/>
            <person name="Villalvazo M."/>
            <person name="Haas B.J."/>
            <person name="Pertea M."/>
            <person name="Feldblyum T.V."/>
            <person name="Utterback T.R."/>
            <person name="Shu C.L."/>
            <person name="Osoegawa K."/>
            <person name="de Jong P.J."/>
            <person name="Hrdy I."/>
            <person name="Horvathova L."/>
            <person name="Zubacova Z."/>
            <person name="Dolezal P."/>
            <person name="Malik S.B."/>
            <person name="Logsdon J.M. Jr."/>
            <person name="Henze K."/>
            <person name="Gupta A."/>
            <person name="Wang C.C."/>
            <person name="Dunne R.L."/>
            <person name="Upcroft J.A."/>
            <person name="Upcroft P."/>
            <person name="White O."/>
            <person name="Salzberg S.L."/>
            <person name="Tang P."/>
            <person name="Chiu C.-H."/>
            <person name="Lee Y.-S."/>
            <person name="Embley T.M."/>
            <person name="Coombs G.H."/>
            <person name="Mottram J.C."/>
            <person name="Tachezy J."/>
            <person name="Fraser-Liggett C.M."/>
            <person name="Johnson P.J."/>
        </authorList>
    </citation>
    <scope>NUCLEOTIDE SEQUENCE [LARGE SCALE GENOMIC DNA]</scope>
    <source>
        <strain evidence="2">G3</strain>
    </source>
</reference>
<dbReference type="KEGG" id="tva:5468835"/>
<dbReference type="InParanoid" id="A2D8M4"/>
<organism evidence="2 3">
    <name type="scientific">Trichomonas vaginalis (strain ATCC PRA-98 / G3)</name>
    <dbReference type="NCBI Taxonomy" id="412133"/>
    <lineage>
        <taxon>Eukaryota</taxon>
        <taxon>Metamonada</taxon>
        <taxon>Parabasalia</taxon>
        <taxon>Trichomonadida</taxon>
        <taxon>Trichomonadidae</taxon>
        <taxon>Trichomonas</taxon>
    </lineage>
</organism>
<feature type="compositionally biased region" description="Basic and acidic residues" evidence="1">
    <location>
        <begin position="10"/>
        <end position="28"/>
    </location>
</feature>
<dbReference type="EMBL" id="DS113179">
    <property type="protein sequence ID" value="EAY23273.1"/>
    <property type="molecule type" value="Genomic_DNA"/>
</dbReference>
<dbReference type="VEuPathDB" id="TrichDB:TVAGG3_0392420"/>
<accession>A2D8M4</accession>
<evidence type="ECO:0000256" key="1">
    <source>
        <dbReference type="SAM" id="MobiDB-lite"/>
    </source>
</evidence>
<dbReference type="VEuPathDB" id="TrichDB:TVAG_185800"/>
<evidence type="ECO:0000313" key="2">
    <source>
        <dbReference type="EMBL" id="EAY23273.1"/>
    </source>
</evidence>
<dbReference type="Proteomes" id="UP000001542">
    <property type="component" value="Unassembled WGS sequence"/>
</dbReference>
<evidence type="ECO:0000313" key="3">
    <source>
        <dbReference type="Proteomes" id="UP000001542"/>
    </source>
</evidence>